<dbReference type="AlphaFoldDB" id="A0A2T0MPP8"/>
<comment type="subcellular location">
    <subcellularLocation>
        <location evidence="1">Membrane</location>
        <topology evidence="1">Multi-pass membrane protein</topology>
    </subcellularLocation>
</comment>
<reference evidence="7 8" key="1">
    <citation type="submission" date="2018-03" db="EMBL/GenBank/DDBJ databases">
        <title>Genomic Encyclopedia of Type Strains, Phase III (KMG-III): the genomes of soil and plant-associated and newly described type strains.</title>
        <authorList>
            <person name="Whitman W."/>
        </authorList>
    </citation>
    <scope>NUCLEOTIDE SEQUENCE [LARGE SCALE GENOMIC DNA]</scope>
    <source>
        <strain evidence="7 8">CGMCC 4.7104</strain>
    </source>
</reference>
<keyword evidence="8" id="KW-1185">Reference proteome</keyword>
<feature type="transmembrane region" description="Helical" evidence="5">
    <location>
        <begin position="6"/>
        <end position="26"/>
    </location>
</feature>
<evidence type="ECO:0000313" key="8">
    <source>
        <dbReference type="Proteomes" id="UP000238312"/>
    </source>
</evidence>
<dbReference type="GO" id="GO:0016020">
    <property type="term" value="C:membrane"/>
    <property type="evidence" value="ECO:0007669"/>
    <property type="project" value="UniProtKB-SubCell"/>
</dbReference>
<evidence type="ECO:0000256" key="3">
    <source>
        <dbReference type="ARBA" id="ARBA00022989"/>
    </source>
</evidence>
<feature type="transmembrane region" description="Helical" evidence="5">
    <location>
        <begin position="74"/>
        <end position="91"/>
    </location>
</feature>
<evidence type="ECO:0000256" key="1">
    <source>
        <dbReference type="ARBA" id="ARBA00004141"/>
    </source>
</evidence>
<accession>A0A2T0MPP8</accession>
<proteinExistence type="predicted"/>
<feature type="transmembrane region" description="Helical" evidence="5">
    <location>
        <begin position="117"/>
        <end position="138"/>
    </location>
</feature>
<comment type="caution">
    <text evidence="7">The sequence shown here is derived from an EMBL/GenBank/DDBJ whole genome shotgun (WGS) entry which is preliminary data.</text>
</comment>
<dbReference type="GO" id="GO:0030416">
    <property type="term" value="P:methylamine metabolic process"/>
    <property type="evidence" value="ECO:0007669"/>
    <property type="project" value="InterPro"/>
</dbReference>
<keyword evidence="4 5" id="KW-0472">Membrane</keyword>
<gene>
    <name evidence="7" type="ORF">B0I32_118144</name>
</gene>
<dbReference type="RefSeq" id="WP_106247471.1">
    <property type="nucleotide sequence ID" value="NZ_JBFAIL010000004.1"/>
</dbReference>
<feature type="domain" description="Methylamine utilisation protein MauE" evidence="6">
    <location>
        <begin position="1"/>
        <end position="131"/>
    </location>
</feature>
<dbReference type="Pfam" id="PF07291">
    <property type="entry name" value="MauE"/>
    <property type="match status" value="1"/>
</dbReference>
<evidence type="ECO:0000256" key="5">
    <source>
        <dbReference type="SAM" id="Phobius"/>
    </source>
</evidence>
<organism evidence="7 8">
    <name type="scientific">Nonomuraea fuscirosea</name>
    <dbReference type="NCBI Taxonomy" id="1291556"/>
    <lineage>
        <taxon>Bacteria</taxon>
        <taxon>Bacillati</taxon>
        <taxon>Actinomycetota</taxon>
        <taxon>Actinomycetes</taxon>
        <taxon>Streptosporangiales</taxon>
        <taxon>Streptosporangiaceae</taxon>
        <taxon>Nonomuraea</taxon>
    </lineage>
</organism>
<dbReference type="Proteomes" id="UP000238312">
    <property type="component" value="Unassembled WGS sequence"/>
</dbReference>
<feature type="transmembrane region" description="Helical" evidence="5">
    <location>
        <begin position="144"/>
        <end position="162"/>
    </location>
</feature>
<evidence type="ECO:0000256" key="4">
    <source>
        <dbReference type="ARBA" id="ARBA00023136"/>
    </source>
</evidence>
<evidence type="ECO:0000259" key="6">
    <source>
        <dbReference type="Pfam" id="PF07291"/>
    </source>
</evidence>
<dbReference type="InterPro" id="IPR009908">
    <property type="entry name" value="Methylamine_util_MauE"/>
</dbReference>
<keyword evidence="3 5" id="KW-1133">Transmembrane helix</keyword>
<evidence type="ECO:0000256" key="2">
    <source>
        <dbReference type="ARBA" id="ARBA00022692"/>
    </source>
</evidence>
<feature type="transmembrane region" description="Helical" evidence="5">
    <location>
        <begin position="47"/>
        <end position="68"/>
    </location>
</feature>
<name>A0A2T0MPP8_9ACTN</name>
<evidence type="ECO:0000313" key="7">
    <source>
        <dbReference type="EMBL" id="PRX60002.1"/>
    </source>
</evidence>
<keyword evidence="2 5" id="KW-0812">Transmembrane</keyword>
<sequence>MGYVVVWGRLLVLGVFLVSLAGKVRGRQAFREFVVATGTLLAVERRWARWLGSLAVVAEVGIVVLVAVPGTVPLGFALAAVTLGGFGYALVRAMGRGKGASCRCFGASEKPVGRHHVIRNVVLIGVALVAMGATFAGTSGGVELPGVVIAAVAAAVCVLVVVRLDDIAELFRPAPVGR</sequence>
<dbReference type="EMBL" id="PVNG01000018">
    <property type="protein sequence ID" value="PRX60002.1"/>
    <property type="molecule type" value="Genomic_DNA"/>
</dbReference>
<protein>
    <recommendedName>
        <fullName evidence="6">Methylamine utilisation protein MauE domain-containing protein</fullName>
    </recommendedName>
</protein>